<keyword evidence="4" id="KW-0472">Membrane</keyword>
<evidence type="ECO:0000256" key="3">
    <source>
        <dbReference type="ARBA" id="ARBA00022989"/>
    </source>
</evidence>
<dbReference type="EMBL" id="GBEZ01019334">
    <property type="protein sequence ID" value="JAC67211.1"/>
    <property type="molecule type" value="Transcribed_RNA"/>
</dbReference>
<evidence type="ECO:0000256" key="1">
    <source>
        <dbReference type="ARBA" id="ARBA00004141"/>
    </source>
</evidence>
<evidence type="ECO:0000256" key="4">
    <source>
        <dbReference type="ARBA" id="ARBA00023136"/>
    </source>
</evidence>
<reference evidence="5" key="1">
    <citation type="submission" date="2014-05" db="EMBL/GenBank/DDBJ databases">
        <title>The transcriptome of the halophilic microalga Tetraselmis sp. GSL018 isolated from the Great Salt Lake, Utah.</title>
        <authorList>
            <person name="Jinkerson R.E."/>
            <person name="D'Adamo S."/>
            <person name="Posewitz M.C."/>
        </authorList>
    </citation>
    <scope>NUCLEOTIDE SEQUENCE</scope>
    <source>
        <strain evidence="5">GSL018</strain>
    </source>
</reference>
<evidence type="ECO:0000313" key="5">
    <source>
        <dbReference type="EMBL" id="JAC67211.1"/>
    </source>
</evidence>
<gene>
    <name evidence="5" type="ORF">TSPGSL018_11710</name>
</gene>
<dbReference type="AlphaFoldDB" id="A0A061R9N3"/>
<dbReference type="GO" id="GO:0016020">
    <property type="term" value="C:membrane"/>
    <property type="evidence" value="ECO:0007669"/>
    <property type="project" value="UniProtKB-SubCell"/>
</dbReference>
<keyword evidence="2" id="KW-0812">Transmembrane</keyword>
<dbReference type="SUPFAM" id="SSF103511">
    <property type="entry name" value="Chlorophyll a-b binding protein"/>
    <property type="match status" value="1"/>
</dbReference>
<proteinExistence type="predicted"/>
<dbReference type="PANTHER" id="PTHR14154">
    <property type="entry name" value="UPF0041 BRAIN PROTEIN 44-RELATED"/>
    <property type="match status" value="1"/>
</dbReference>
<sequence>MSSALKISSVPEIGLRRPSSRAKHAPARLSFVRAVAQAEAETPEKKRLSPLEKGGTLKGDAALGKDAAASRKATQTSSGTFLSLQDGRFVDDRWINGTWDLEQFRDSKGEVDWDKVIDAEIARRKMLEETPIASLNEDPVFFDTGVIPWWAWVRRFHLPTAEKVNGRAAMVGYFMALVVDQLTGTGLLDQQNSFLGKVLLHVVVFGCLFIRETSDLDKLKGLVDEATFYDRQWQQTWQGTDRPSETEK</sequence>
<protein>
    <submittedName>
        <fullName evidence="5">Low molecular mass early light-induced protein</fullName>
    </submittedName>
</protein>
<organism evidence="5">
    <name type="scientific">Tetraselmis sp. GSL018</name>
    <dbReference type="NCBI Taxonomy" id="582737"/>
    <lineage>
        <taxon>Eukaryota</taxon>
        <taxon>Viridiplantae</taxon>
        <taxon>Chlorophyta</taxon>
        <taxon>core chlorophytes</taxon>
        <taxon>Chlorodendrophyceae</taxon>
        <taxon>Chlorodendrales</taxon>
        <taxon>Chlorodendraceae</taxon>
        <taxon>Tetraselmis</taxon>
    </lineage>
</organism>
<name>A0A061R9N3_9CHLO</name>
<evidence type="ECO:0000256" key="2">
    <source>
        <dbReference type="ARBA" id="ARBA00022692"/>
    </source>
</evidence>
<accession>A0A061R9N3</accession>
<comment type="subcellular location">
    <subcellularLocation>
        <location evidence="1">Membrane</location>
        <topology evidence="1">Multi-pass membrane protein</topology>
    </subcellularLocation>
</comment>
<keyword evidence="3" id="KW-1133">Transmembrane helix</keyword>